<dbReference type="OrthoDB" id="827535at2"/>
<dbReference type="Gene3D" id="3.40.390.10">
    <property type="entry name" value="Collagenase (Catalytic Domain)"/>
    <property type="match status" value="1"/>
</dbReference>
<dbReference type="Proteomes" id="UP000219612">
    <property type="component" value="Unassembled WGS sequence"/>
</dbReference>
<evidence type="ECO:0000313" key="2">
    <source>
        <dbReference type="Proteomes" id="UP000219612"/>
    </source>
</evidence>
<keyword evidence="2" id="KW-1185">Reference proteome</keyword>
<dbReference type="RefSeq" id="WP_097328240.1">
    <property type="nucleotide sequence ID" value="NZ_OBDY01000035.1"/>
</dbReference>
<reference evidence="1 2" key="1">
    <citation type="submission" date="2017-09" db="EMBL/GenBank/DDBJ databases">
        <authorList>
            <person name="Ehlers B."/>
            <person name="Leendertz F.H."/>
        </authorList>
    </citation>
    <scope>NUCLEOTIDE SEQUENCE [LARGE SCALE GENOMIC DNA]</scope>
    <source>
        <strain evidence="1 2">CGMCC 4.6857</strain>
    </source>
</reference>
<evidence type="ECO:0000313" key="1">
    <source>
        <dbReference type="EMBL" id="SNY69591.1"/>
    </source>
</evidence>
<proteinExistence type="predicted"/>
<gene>
    <name evidence="1" type="ORF">SAMN05421748_13581</name>
</gene>
<dbReference type="AlphaFoldDB" id="A0A285KE64"/>
<sequence length="612" mass="67006">MNEGRYEGTNDLGIRLEFRQDDTGAMSGDLFLDGPGGGYLASFRLAPGIRGPSDDGSWPVICQSSDGRVTQGRLTVRPQDAPPDAATVELTLDQQLNGLSAVTPVVVEVRRTGSRLRKLDVEIEVEENVVVRDEARLTLRTALEGAGFEVNEIDGGAPIRRHTAWDWHDGNVYTVLDIAMKKAAARDADLTVPKWRVQLMLLSRATRDGLYGVMFDVKLFPRQGCAVFVDEIRERFPQNTDRQIEYTMVHEVGHALNLAHRFERAVGFTDSTSVMNYPDKFGGGGQVDAFWDGFRNGFDPDELAFVRHGALNSVMPGASLFGAFDYWSGAAGARPSFVPSTPGTDLRLSLRPPPRGTKFAYGQPLYLEVRLENKSDTPVELPVDVLDIKAGYLEILVERNPAPGPARIDIAQTFSPAVRRCLADIDGRRDVLSKGDQPKKRNLYLSFGAGGYLVAEPGRYRLTPLVTIPDRKNRPHTLVILGESLDVQVAFPTSKRDERHGDALLDADAQAWLSVGGTNGLPGVGGALREVHAERLAKKGLADPLAASLTRALGIYYSRAYVDDALRTSEARPAESLKLLNDLLGDETALRVFDRETVAGTRALRAEMAKQA</sequence>
<dbReference type="GO" id="GO:0008237">
    <property type="term" value="F:metallopeptidase activity"/>
    <property type="evidence" value="ECO:0007669"/>
    <property type="project" value="InterPro"/>
</dbReference>
<name>A0A285KE64_9ACTN</name>
<accession>A0A285KE64</accession>
<dbReference type="EMBL" id="OBDY01000035">
    <property type="protein sequence ID" value="SNY69591.1"/>
    <property type="molecule type" value="Genomic_DNA"/>
</dbReference>
<organism evidence="1 2">
    <name type="scientific">Paractinoplanes atraurantiacus</name>
    <dbReference type="NCBI Taxonomy" id="1036182"/>
    <lineage>
        <taxon>Bacteria</taxon>
        <taxon>Bacillati</taxon>
        <taxon>Actinomycetota</taxon>
        <taxon>Actinomycetes</taxon>
        <taxon>Micromonosporales</taxon>
        <taxon>Micromonosporaceae</taxon>
        <taxon>Paractinoplanes</taxon>
    </lineage>
</organism>
<evidence type="ECO:0008006" key="3">
    <source>
        <dbReference type="Google" id="ProtNLM"/>
    </source>
</evidence>
<dbReference type="InterPro" id="IPR024079">
    <property type="entry name" value="MetalloPept_cat_dom_sf"/>
</dbReference>
<dbReference type="SUPFAM" id="SSF55486">
    <property type="entry name" value="Metalloproteases ('zincins'), catalytic domain"/>
    <property type="match status" value="1"/>
</dbReference>
<protein>
    <recommendedName>
        <fullName evidence="3">Metallo-peptidase family M12B Reprolysin-like</fullName>
    </recommendedName>
</protein>